<protein>
    <submittedName>
        <fullName evidence="6">Ribosome biogenesis ATPase</fullName>
    </submittedName>
</protein>
<sequence>MATAIADPKLQHLLTKIIKQSSGEQLSSKQILDTLLNKHREYRRKNSASLLTCVETLLTEIGKKQGLNTSVGANGIVVGRSAARKIQIPTGVSSEDEQLSKKRRREEESDEEYEKEASTHDLNQAEAPGSSMLNANLRNRYKDVQKERDIEQRKKAAEELRKANESDSELPSIPEDGRTTPVPATPKTSGTPSTKKKKKKISRSSSSSMLKDGDDSITIIATSRPKERYSDLGGMSNILTQIRQLIEYPLAHPELFSHLGIDPPRGVLLRGPPGCGKTHLANAIAGQLNVTYYRVSAPELVSGMSGESEGRIRELFSAASANAPSIIFMDEIDAIAPKRGNGGGGGGKGMEKRMVAQLLTCMDSLSPENNKNGAPVMVLGATNIPDSIDSALRRAGRFDREILLGVPDEEGRLGILKVMTEKMRLSGDIDFKLLAKRTPGFVGADVRSLTKEAGVIAINRIFKKVLISGELSIPNDAQIDEADTNTGDDEESHAGALDVQSVAPLTSQQLEPLFVTMNDFLEALPHVQPSSKREGFATVPDVSWNNIGALQGIREELTLSVLEPITHPEKFNALGLPLPAGVLLYGPPGCGKTLLAKAIANESGANFISVKGPELLDKYVGESERAVRKVFERARSSSPCIVFFDELDSFCPKRGSDSGGSGVSERVVNQLLTEMDGLESRRSVFVIAATNRPELIDPAMLRPGRLDKLLYVPLPTPNDRVAILKAIAKKVNLSDDVDLDEIARSSRADGYSGADCAALLREAGLAVLRDDALVERGFRSENSNDIQNEGSDKSAPLQITMHHFNYAFNHVMPSVSKKDQAKYDRIRDRMARARSRGGVEENKSDEGKNDSEKSESNK</sequence>
<feature type="region of interest" description="Disordered" evidence="4">
    <location>
        <begin position="817"/>
        <end position="858"/>
    </location>
</feature>
<dbReference type="InterPro" id="IPR003959">
    <property type="entry name" value="ATPase_AAA_core"/>
</dbReference>
<dbReference type="GO" id="GO:0005634">
    <property type="term" value="C:nucleus"/>
    <property type="evidence" value="ECO:0007669"/>
    <property type="project" value="TreeGrafter"/>
</dbReference>
<dbReference type="InterPro" id="IPR003960">
    <property type="entry name" value="ATPase_AAA_CS"/>
</dbReference>
<keyword evidence="7" id="KW-1185">Reference proteome</keyword>
<dbReference type="InterPro" id="IPR050168">
    <property type="entry name" value="AAA_ATPase_domain"/>
</dbReference>
<dbReference type="PANTHER" id="PTHR23077:SF171">
    <property type="entry name" value="NUCLEAR VALOSIN-CONTAINING PROTEIN-LIKE"/>
    <property type="match status" value="1"/>
</dbReference>
<dbReference type="InterPro" id="IPR027417">
    <property type="entry name" value="P-loop_NTPase"/>
</dbReference>
<name>A0AAD3CSZ4_9STRA</name>
<keyword evidence="2" id="KW-0547">Nucleotide-binding</keyword>
<proteinExistence type="inferred from homology"/>
<feature type="region of interest" description="Disordered" evidence="4">
    <location>
        <begin position="88"/>
        <end position="212"/>
    </location>
</feature>
<comment type="similarity">
    <text evidence="1">Belongs to the AAA ATPase family.</text>
</comment>
<feature type="domain" description="AAA+ ATPase" evidence="5">
    <location>
        <begin position="263"/>
        <end position="408"/>
    </location>
</feature>
<dbReference type="SMART" id="SM00382">
    <property type="entry name" value="AAA"/>
    <property type="match status" value="2"/>
</dbReference>
<dbReference type="GO" id="GO:0003723">
    <property type="term" value="F:RNA binding"/>
    <property type="evidence" value="ECO:0007669"/>
    <property type="project" value="TreeGrafter"/>
</dbReference>
<organism evidence="6 7">
    <name type="scientific">Chaetoceros tenuissimus</name>
    <dbReference type="NCBI Taxonomy" id="426638"/>
    <lineage>
        <taxon>Eukaryota</taxon>
        <taxon>Sar</taxon>
        <taxon>Stramenopiles</taxon>
        <taxon>Ochrophyta</taxon>
        <taxon>Bacillariophyta</taxon>
        <taxon>Coscinodiscophyceae</taxon>
        <taxon>Chaetocerotophycidae</taxon>
        <taxon>Chaetocerotales</taxon>
        <taxon>Chaetocerotaceae</taxon>
        <taxon>Chaetoceros</taxon>
    </lineage>
</organism>
<dbReference type="Gene3D" id="1.10.8.60">
    <property type="match status" value="2"/>
</dbReference>
<dbReference type="InterPro" id="IPR041569">
    <property type="entry name" value="AAA_lid_3"/>
</dbReference>
<dbReference type="Proteomes" id="UP001054902">
    <property type="component" value="Unassembled WGS sequence"/>
</dbReference>
<evidence type="ECO:0000256" key="2">
    <source>
        <dbReference type="ARBA" id="ARBA00022741"/>
    </source>
</evidence>
<dbReference type="EMBL" id="BLLK01000045">
    <property type="protein sequence ID" value="GFH51641.1"/>
    <property type="molecule type" value="Genomic_DNA"/>
</dbReference>
<dbReference type="Pfam" id="PF17862">
    <property type="entry name" value="AAA_lid_3"/>
    <property type="match status" value="2"/>
</dbReference>
<evidence type="ECO:0000259" key="5">
    <source>
        <dbReference type="SMART" id="SM00382"/>
    </source>
</evidence>
<feature type="compositionally biased region" description="Basic and acidic residues" evidence="4">
    <location>
        <begin position="140"/>
        <end position="165"/>
    </location>
</feature>
<dbReference type="GO" id="GO:0016887">
    <property type="term" value="F:ATP hydrolysis activity"/>
    <property type="evidence" value="ECO:0007669"/>
    <property type="project" value="InterPro"/>
</dbReference>
<dbReference type="FunFam" id="1.10.8.60:FF:000081">
    <property type="entry name" value="AAA family ATPase/60S ribosome export protein"/>
    <property type="match status" value="1"/>
</dbReference>
<gene>
    <name evidence="6" type="ORF">CTEN210_08117</name>
</gene>
<comment type="caution">
    <text evidence="6">The sequence shown here is derived from an EMBL/GenBank/DDBJ whole genome shotgun (WGS) entry which is preliminary data.</text>
</comment>
<keyword evidence="3" id="KW-0067">ATP-binding</keyword>
<evidence type="ECO:0000256" key="1">
    <source>
        <dbReference type="ARBA" id="ARBA00006914"/>
    </source>
</evidence>
<evidence type="ECO:0000313" key="6">
    <source>
        <dbReference type="EMBL" id="GFH51641.1"/>
    </source>
</evidence>
<dbReference type="GO" id="GO:0005524">
    <property type="term" value="F:ATP binding"/>
    <property type="evidence" value="ECO:0007669"/>
    <property type="project" value="UniProtKB-KW"/>
</dbReference>
<dbReference type="PANTHER" id="PTHR23077">
    <property type="entry name" value="AAA-FAMILY ATPASE"/>
    <property type="match status" value="1"/>
</dbReference>
<evidence type="ECO:0000256" key="3">
    <source>
        <dbReference type="ARBA" id="ARBA00022840"/>
    </source>
</evidence>
<dbReference type="SUPFAM" id="SSF52540">
    <property type="entry name" value="P-loop containing nucleoside triphosphate hydrolases"/>
    <property type="match status" value="2"/>
</dbReference>
<dbReference type="FunFam" id="3.40.50.300:FF:000365">
    <property type="entry name" value="Ribosome biogenesis ATPase RIX7"/>
    <property type="match status" value="1"/>
</dbReference>
<dbReference type="PROSITE" id="PS00674">
    <property type="entry name" value="AAA"/>
    <property type="match status" value="1"/>
</dbReference>
<dbReference type="GO" id="GO:0042254">
    <property type="term" value="P:ribosome biogenesis"/>
    <property type="evidence" value="ECO:0007669"/>
    <property type="project" value="TreeGrafter"/>
</dbReference>
<feature type="domain" description="AAA+ ATPase" evidence="5">
    <location>
        <begin position="578"/>
        <end position="716"/>
    </location>
</feature>
<evidence type="ECO:0000256" key="4">
    <source>
        <dbReference type="SAM" id="MobiDB-lite"/>
    </source>
</evidence>
<dbReference type="Pfam" id="PF00004">
    <property type="entry name" value="AAA"/>
    <property type="match status" value="2"/>
</dbReference>
<dbReference type="FunFam" id="3.40.50.300:FF:000149">
    <property type="entry name" value="Nuclear valosin-containing protein-like"/>
    <property type="match status" value="1"/>
</dbReference>
<dbReference type="Gene3D" id="3.40.50.300">
    <property type="entry name" value="P-loop containing nucleotide triphosphate hydrolases"/>
    <property type="match status" value="2"/>
</dbReference>
<evidence type="ECO:0000313" key="7">
    <source>
        <dbReference type="Proteomes" id="UP001054902"/>
    </source>
</evidence>
<reference evidence="6 7" key="1">
    <citation type="journal article" date="2021" name="Sci. Rep.">
        <title>The genome of the diatom Chaetoceros tenuissimus carries an ancient integrated fragment of an extant virus.</title>
        <authorList>
            <person name="Hongo Y."/>
            <person name="Kimura K."/>
            <person name="Takaki Y."/>
            <person name="Yoshida Y."/>
            <person name="Baba S."/>
            <person name="Kobayashi G."/>
            <person name="Nagasaki K."/>
            <person name="Hano T."/>
            <person name="Tomaru Y."/>
        </authorList>
    </citation>
    <scope>NUCLEOTIDE SEQUENCE [LARGE SCALE GENOMIC DNA]</scope>
    <source>
        <strain evidence="6 7">NIES-3715</strain>
    </source>
</reference>
<dbReference type="AlphaFoldDB" id="A0AAD3CSZ4"/>
<dbReference type="InterPro" id="IPR003593">
    <property type="entry name" value="AAA+_ATPase"/>
</dbReference>
<accession>A0AAD3CSZ4</accession>
<dbReference type="GO" id="GO:1990275">
    <property type="term" value="F:preribosome binding"/>
    <property type="evidence" value="ECO:0007669"/>
    <property type="project" value="TreeGrafter"/>
</dbReference>